<sequence length="687" mass="77025">MSALSSGNWSAAHQTKWAWVAAAMSVAIMSMAVVLSEEKRRRVAAMIQGDDHAHADRMELRQRQRRRRRASDQPQYDLQQRDAVTLKPRRNSQMSPSADEGTRNILEQLDDEPSTPMPPGLRLGNGMWDYVLLPLVTESIGFMGGLVVIYLAQVGRVYTAVALLVVLFALRVKSTAFSAAFAPLTENSKVHLLKSLDRETLNDLLRDNLPRWVKFPDVEKCDWLNQTVETLWPYIKAAVAKSVKEALTPALEAVKPKIMMTELGFRGLDLGTAAPMINGIKSQKHLEEQVVIDIDLLFATQNTDIVFSFGNPGSSMSLTIELSDFLLRGTLRVVMKPLFPRWPTFGAVFVSFTEKPTVDFHLKTLGVNWMGLPALSSIFHNAIRSAIESKVVWPNKIVIPMVQDLSKIEMESLSGNKPLGMLVVKNLRLSGVAPSNPLSRLMGMQRFQVQLSIGNEKITSEMIQGRDANNFEDQVYHLLALDPKTQALNLSLDCKETLRQFKLIDSKWIHLDHLVPHVDSKEFIAFGRDGVGQGEFELCWYPFSGMSQVTRRLSAEAPLPEEIACMGGLFIKLVKCEKLAPMDYNGSSDPYVNFRVGSRVKQSSIKATTLNPIWDPPEHFEMVVANHRHDILSVTVMDYDYLTADDQIGQVEIPLAQVQRNGHMTKSWLLDNNSGAITLELEWKGFV</sequence>
<feature type="region of interest" description="Disordered" evidence="12">
    <location>
        <begin position="47"/>
        <end position="117"/>
    </location>
</feature>
<dbReference type="Pfam" id="PF17047">
    <property type="entry name" value="SMP_LBD"/>
    <property type="match status" value="1"/>
</dbReference>
<dbReference type="Gene3D" id="2.60.40.150">
    <property type="entry name" value="C2 domain"/>
    <property type="match status" value="1"/>
</dbReference>
<feature type="transmembrane region" description="Helical" evidence="13">
    <location>
        <begin position="17"/>
        <end position="36"/>
    </location>
</feature>
<dbReference type="VEuPathDB" id="FungiDB:PYU1_G006179"/>
<keyword evidence="7" id="KW-0106">Calcium</keyword>
<evidence type="ECO:0000313" key="16">
    <source>
        <dbReference type="EnsemblProtists" id="PYU1_T006191"/>
    </source>
</evidence>
<evidence type="ECO:0000256" key="5">
    <source>
        <dbReference type="ARBA" id="ARBA00022723"/>
    </source>
</evidence>
<evidence type="ECO:0000313" key="17">
    <source>
        <dbReference type="Proteomes" id="UP000019132"/>
    </source>
</evidence>
<keyword evidence="9" id="KW-0445">Lipid transport</keyword>
<evidence type="ECO:0000256" key="1">
    <source>
        <dbReference type="ARBA" id="ARBA00004167"/>
    </source>
</evidence>
<evidence type="ECO:0000256" key="13">
    <source>
        <dbReference type="SAM" id="Phobius"/>
    </source>
</evidence>
<keyword evidence="11 13" id="KW-0472">Membrane</keyword>
<dbReference type="GO" id="GO:0016020">
    <property type="term" value="C:membrane"/>
    <property type="evidence" value="ECO:0007669"/>
    <property type="project" value="UniProtKB-SubCell"/>
</dbReference>
<dbReference type="InterPro" id="IPR000008">
    <property type="entry name" value="C2_dom"/>
</dbReference>
<protein>
    <recommendedName>
        <fullName evidence="18">C2 domain-containing protein</fullName>
    </recommendedName>
</protein>
<evidence type="ECO:0000256" key="3">
    <source>
        <dbReference type="ARBA" id="ARBA00022448"/>
    </source>
</evidence>
<evidence type="ECO:0000256" key="8">
    <source>
        <dbReference type="ARBA" id="ARBA00022989"/>
    </source>
</evidence>
<evidence type="ECO:0000256" key="2">
    <source>
        <dbReference type="ARBA" id="ARBA00006996"/>
    </source>
</evidence>
<dbReference type="InParanoid" id="K3WMJ9"/>
<dbReference type="STRING" id="431595.K3WMJ9"/>
<evidence type="ECO:0008006" key="18">
    <source>
        <dbReference type="Google" id="ProtNLM"/>
    </source>
</evidence>
<dbReference type="CDD" id="cd00030">
    <property type="entry name" value="C2"/>
    <property type="match status" value="1"/>
</dbReference>
<dbReference type="InterPro" id="IPR039010">
    <property type="entry name" value="Synaptotagmin_SMP"/>
</dbReference>
<feature type="transmembrane region" description="Helical" evidence="13">
    <location>
        <begin position="130"/>
        <end position="152"/>
    </location>
</feature>
<feature type="compositionally biased region" description="Basic and acidic residues" evidence="12">
    <location>
        <begin position="49"/>
        <end position="62"/>
    </location>
</feature>
<feature type="domain" description="C2" evidence="14">
    <location>
        <begin position="547"/>
        <end position="669"/>
    </location>
</feature>
<organism evidence="16 17">
    <name type="scientific">Globisporangium ultimum (strain ATCC 200006 / CBS 805.95 / DAOM BR144)</name>
    <name type="common">Pythium ultimum</name>
    <dbReference type="NCBI Taxonomy" id="431595"/>
    <lineage>
        <taxon>Eukaryota</taxon>
        <taxon>Sar</taxon>
        <taxon>Stramenopiles</taxon>
        <taxon>Oomycota</taxon>
        <taxon>Peronosporomycetes</taxon>
        <taxon>Pythiales</taxon>
        <taxon>Pythiaceae</taxon>
        <taxon>Globisporangium</taxon>
    </lineage>
</organism>
<evidence type="ECO:0000256" key="6">
    <source>
        <dbReference type="ARBA" id="ARBA00022737"/>
    </source>
</evidence>
<dbReference type="SMART" id="SM00239">
    <property type="entry name" value="C2"/>
    <property type="match status" value="1"/>
</dbReference>
<evidence type="ECO:0000256" key="7">
    <source>
        <dbReference type="ARBA" id="ARBA00022837"/>
    </source>
</evidence>
<dbReference type="GO" id="GO:0046872">
    <property type="term" value="F:metal ion binding"/>
    <property type="evidence" value="ECO:0007669"/>
    <property type="project" value="UniProtKB-KW"/>
</dbReference>
<dbReference type="eggNOG" id="KOG1012">
    <property type="taxonomic scope" value="Eukaryota"/>
</dbReference>
<feature type="domain" description="SMP-LTD" evidence="15">
    <location>
        <begin position="217"/>
        <end position="402"/>
    </location>
</feature>
<dbReference type="EMBL" id="GL376625">
    <property type="status" value="NOT_ANNOTATED_CDS"/>
    <property type="molecule type" value="Genomic_DNA"/>
</dbReference>
<evidence type="ECO:0000256" key="11">
    <source>
        <dbReference type="ARBA" id="ARBA00023136"/>
    </source>
</evidence>
<keyword evidence="8 13" id="KW-1133">Transmembrane helix</keyword>
<dbReference type="GO" id="GO:0006869">
    <property type="term" value="P:lipid transport"/>
    <property type="evidence" value="ECO:0007669"/>
    <property type="project" value="UniProtKB-KW"/>
</dbReference>
<dbReference type="CDD" id="cd21677">
    <property type="entry name" value="SMP_SYT"/>
    <property type="match status" value="1"/>
</dbReference>
<reference evidence="17" key="1">
    <citation type="journal article" date="2010" name="Genome Biol.">
        <title>Genome sequence of the necrotrophic plant pathogen Pythium ultimum reveals original pathogenicity mechanisms and effector repertoire.</title>
        <authorList>
            <person name="Levesque C.A."/>
            <person name="Brouwer H."/>
            <person name="Cano L."/>
            <person name="Hamilton J.P."/>
            <person name="Holt C."/>
            <person name="Huitema E."/>
            <person name="Raffaele S."/>
            <person name="Robideau G.P."/>
            <person name="Thines M."/>
            <person name="Win J."/>
            <person name="Zerillo M.M."/>
            <person name="Beakes G.W."/>
            <person name="Boore J.L."/>
            <person name="Busam D."/>
            <person name="Dumas B."/>
            <person name="Ferriera S."/>
            <person name="Fuerstenberg S.I."/>
            <person name="Gachon C.M."/>
            <person name="Gaulin E."/>
            <person name="Govers F."/>
            <person name="Grenville-Briggs L."/>
            <person name="Horner N."/>
            <person name="Hostetler J."/>
            <person name="Jiang R.H."/>
            <person name="Johnson J."/>
            <person name="Krajaejun T."/>
            <person name="Lin H."/>
            <person name="Meijer H.J."/>
            <person name="Moore B."/>
            <person name="Morris P."/>
            <person name="Phuntmart V."/>
            <person name="Puiu D."/>
            <person name="Shetty J."/>
            <person name="Stajich J.E."/>
            <person name="Tripathy S."/>
            <person name="Wawra S."/>
            <person name="van West P."/>
            <person name="Whitty B.R."/>
            <person name="Coutinho P.M."/>
            <person name="Henrissat B."/>
            <person name="Martin F."/>
            <person name="Thomas P.D."/>
            <person name="Tyler B.M."/>
            <person name="De Vries R.P."/>
            <person name="Kamoun S."/>
            <person name="Yandell M."/>
            <person name="Tisserat N."/>
            <person name="Buell C.R."/>
        </authorList>
    </citation>
    <scope>NUCLEOTIDE SEQUENCE</scope>
    <source>
        <strain evidence="17">DAOM:BR144</strain>
    </source>
</reference>
<keyword evidence="5" id="KW-0479">Metal-binding</keyword>
<evidence type="ECO:0000256" key="4">
    <source>
        <dbReference type="ARBA" id="ARBA00022692"/>
    </source>
</evidence>
<dbReference type="InterPro" id="IPR035892">
    <property type="entry name" value="C2_domain_sf"/>
</dbReference>
<keyword evidence="10" id="KW-0446">Lipid-binding</keyword>
<keyword evidence="3" id="KW-0813">Transport</keyword>
<dbReference type="PANTHER" id="PTHR10774:SF190">
    <property type="entry name" value="C2 CALCIUM_LIPID-BINDING ENDONUCLEASE_EXONUCLEASE_PHOSPHATASE-RELATED"/>
    <property type="match status" value="1"/>
</dbReference>
<evidence type="ECO:0000256" key="10">
    <source>
        <dbReference type="ARBA" id="ARBA00023121"/>
    </source>
</evidence>
<dbReference type="InterPro" id="IPR045050">
    <property type="entry name" value="Synaptotagmin_plant"/>
</dbReference>
<dbReference type="Proteomes" id="UP000019132">
    <property type="component" value="Unassembled WGS sequence"/>
</dbReference>
<comment type="similarity">
    <text evidence="2">Belongs to the synaptotagmin family.</text>
</comment>
<dbReference type="PROSITE" id="PS50004">
    <property type="entry name" value="C2"/>
    <property type="match status" value="1"/>
</dbReference>
<accession>K3WMJ9</accession>
<dbReference type="PANTHER" id="PTHR10774">
    <property type="entry name" value="EXTENDED SYNAPTOTAGMIN-RELATED"/>
    <property type="match status" value="1"/>
</dbReference>
<dbReference type="InterPro" id="IPR031468">
    <property type="entry name" value="SMP_LBD"/>
</dbReference>
<proteinExistence type="inferred from homology"/>
<evidence type="ECO:0000256" key="12">
    <source>
        <dbReference type="SAM" id="MobiDB-lite"/>
    </source>
</evidence>
<reference evidence="16" key="3">
    <citation type="submission" date="2015-02" db="UniProtKB">
        <authorList>
            <consortium name="EnsemblProtists"/>
        </authorList>
    </citation>
    <scope>IDENTIFICATION</scope>
    <source>
        <strain evidence="16">DAOM BR144</strain>
    </source>
</reference>
<dbReference type="Pfam" id="PF00168">
    <property type="entry name" value="C2"/>
    <property type="match status" value="1"/>
</dbReference>
<dbReference type="AlphaFoldDB" id="K3WMJ9"/>
<keyword evidence="6" id="KW-0677">Repeat</keyword>
<evidence type="ECO:0000259" key="14">
    <source>
        <dbReference type="PROSITE" id="PS50004"/>
    </source>
</evidence>
<dbReference type="GO" id="GO:0005783">
    <property type="term" value="C:endoplasmic reticulum"/>
    <property type="evidence" value="ECO:0007669"/>
    <property type="project" value="TreeGrafter"/>
</dbReference>
<dbReference type="EnsemblProtists" id="PYU1_T006191">
    <property type="protein sequence ID" value="PYU1_T006191"/>
    <property type="gene ID" value="PYU1_G006179"/>
</dbReference>
<reference evidence="17" key="2">
    <citation type="submission" date="2010-04" db="EMBL/GenBank/DDBJ databases">
        <authorList>
            <person name="Buell R."/>
            <person name="Hamilton J."/>
            <person name="Hostetler J."/>
        </authorList>
    </citation>
    <scope>NUCLEOTIDE SEQUENCE [LARGE SCALE GENOMIC DNA]</scope>
    <source>
        <strain evidence="17">DAOM:BR144</strain>
    </source>
</reference>
<dbReference type="HOGENOM" id="CLU_423064_0_0_1"/>
<comment type="subcellular location">
    <subcellularLocation>
        <location evidence="1">Membrane</location>
        <topology evidence="1">Single-pass membrane protein</topology>
    </subcellularLocation>
</comment>
<keyword evidence="17" id="KW-1185">Reference proteome</keyword>
<keyword evidence="4 13" id="KW-0812">Transmembrane</keyword>
<dbReference type="GO" id="GO:0008289">
    <property type="term" value="F:lipid binding"/>
    <property type="evidence" value="ECO:0007669"/>
    <property type="project" value="UniProtKB-KW"/>
</dbReference>
<dbReference type="OMA" id="HIKATWM"/>
<dbReference type="SUPFAM" id="SSF49562">
    <property type="entry name" value="C2 domain (Calcium/lipid-binding domain, CaLB)"/>
    <property type="match status" value="1"/>
</dbReference>
<evidence type="ECO:0000259" key="15">
    <source>
        <dbReference type="PROSITE" id="PS51847"/>
    </source>
</evidence>
<dbReference type="PROSITE" id="PS51847">
    <property type="entry name" value="SMP"/>
    <property type="match status" value="1"/>
</dbReference>
<name>K3WMJ9_GLOUD</name>
<evidence type="ECO:0000256" key="9">
    <source>
        <dbReference type="ARBA" id="ARBA00023055"/>
    </source>
</evidence>